<dbReference type="Pfam" id="PF12969">
    <property type="entry name" value="DUF3857"/>
    <property type="match status" value="1"/>
</dbReference>
<dbReference type="AlphaFoldDB" id="A0A931FM27"/>
<evidence type="ECO:0000256" key="1">
    <source>
        <dbReference type="SAM" id="SignalP"/>
    </source>
</evidence>
<organism evidence="3 4">
    <name type="scientific">Hymenobacter properus</name>
    <dbReference type="NCBI Taxonomy" id="2791026"/>
    <lineage>
        <taxon>Bacteria</taxon>
        <taxon>Pseudomonadati</taxon>
        <taxon>Bacteroidota</taxon>
        <taxon>Cytophagia</taxon>
        <taxon>Cytophagales</taxon>
        <taxon>Hymenobacteraceae</taxon>
        <taxon>Hymenobacter</taxon>
    </lineage>
</organism>
<dbReference type="Proteomes" id="UP000645610">
    <property type="component" value="Unassembled WGS sequence"/>
</dbReference>
<sequence>MKALLPLLAALPLSSFLLPAVAPAPKYAVADIPAALREGAHAVLRADDEVVTVKSAGRLVYAVHRVVTVLDAAGDDQGRHSVSYDALHALNYLRGAVYDADGRLLHQLRAAEIHDQGVGDAGGNFMTDVRVRYADLRQPQTPYTVEFDYELTVDNALFYPDFQPQDEEGLAVQSATFKVTTPAALPLRYQERQLPKGAAVARSTAAGQEVYQWELTNLPAVEEEEAAPPLAYTTPAVVLAPGAFEVQGYKGTAATWQGLGQWSYELNAGRDVLPPATVAKVQALVKDAPDARTKARRVYEMLQGSTRYISVQLGLGGWQTFPASSVASNGYGDCKALSNYTTALLAAAGVPAYVALVGAGSDRPDLRADFPSSQFNHAIVCVPLAQAGKPDTLWLECTSQTAPFGYMGSFTGNRHALLVTPKGGQLVATPRYGATENRLQRRLDLFIDDKGGATATARTLRTGQEQDLYAQLMHELGPTDQKKYITDHLKLPTFTLTKCNLAAAPATGAPGIVETLGLALPGFAAPSGKRVFIAPNLLSRLPALPAQAGERQTPVWLSDACLHADTVRLHLPAGFRPENLPAPVQLSTAYGIYSSQYAALPDGGVQYIRRLEMKRGQFPATAYAGYLEFRRKISAADKAQVVLLKTES</sequence>
<dbReference type="Gene3D" id="2.60.120.1130">
    <property type="match status" value="1"/>
</dbReference>
<dbReference type="RefSeq" id="WP_196287856.1">
    <property type="nucleotide sequence ID" value="NZ_JADQDP010000004.1"/>
</dbReference>
<accession>A0A931FM27</accession>
<evidence type="ECO:0000259" key="2">
    <source>
        <dbReference type="Pfam" id="PF12969"/>
    </source>
</evidence>
<keyword evidence="4" id="KW-1185">Reference proteome</keyword>
<feature type="signal peptide" evidence="1">
    <location>
        <begin position="1"/>
        <end position="22"/>
    </location>
</feature>
<name>A0A931FM27_9BACT</name>
<comment type="caution">
    <text evidence="3">The sequence shown here is derived from an EMBL/GenBank/DDBJ whole genome shotgun (WGS) entry which is preliminary data.</text>
</comment>
<proteinExistence type="predicted"/>
<dbReference type="Gene3D" id="2.60.40.3140">
    <property type="match status" value="1"/>
</dbReference>
<reference evidence="3 4" key="1">
    <citation type="submission" date="2020-11" db="EMBL/GenBank/DDBJ databases">
        <authorList>
            <person name="Kim M.K."/>
        </authorList>
    </citation>
    <scope>NUCLEOTIDE SEQUENCE [LARGE SCALE GENOMIC DNA]</scope>
    <source>
        <strain evidence="3 4">BT439</strain>
    </source>
</reference>
<dbReference type="InterPro" id="IPR038765">
    <property type="entry name" value="Papain-like_cys_pep_sf"/>
</dbReference>
<gene>
    <name evidence="3" type="ORF">I2I01_17810</name>
</gene>
<protein>
    <submittedName>
        <fullName evidence="3">DUF3857 domain-containing protein</fullName>
    </submittedName>
</protein>
<dbReference type="EMBL" id="JADQDP010000004">
    <property type="protein sequence ID" value="MBF9143505.1"/>
    <property type="molecule type" value="Genomic_DNA"/>
</dbReference>
<dbReference type="Gene3D" id="3.10.620.30">
    <property type="match status" value="1"/>
</dbReference>
<evidence type="ECO:0000313" key="4">
    <source>
        <dbReference type="Proteomes" id="UP000645610"/>
    </source>
</evidence>
<dbReference type="InterPro" id="IPR024618">
    <property type="entry name" value="DUF3857"/>
</dbReference>
<evidence type="ECO:0000313" key="3">
    <source>
        <dbReference type="EMBL" id="MBF9143505.1"/>
    </source>
</evidence>
<feature type="chain" id="PRO_5037619845" evidence="1">
    <location>
        <begin position="23"/>
        <end position="648"/>
    </location>
</feature>
<feature type="domain" description="DUF3857" evidence="2">
    <location>
        <begin position="56"/>
        <end position="221"/>
    </location>
</feature>
<dbReference type="SUPFAM" id="SSF54001">
    <property type="entry name" value="Cysteine proteinases"/>
    <property type="match status" value="1"/>
</dbReference>
<keyword evidence="1" id="KW-0732">Signal</keyword>